<name>U6MCA9_EIMMA</name>
<feature type="transmembrane region" description="Helical" evidence="2">
    <location>
        <begin position="69"/>
        <end position="88"/>
    </location>
</feature>
<evidence type="ECO:0000313" key="3">
    <source>
        <dbReference type="EMBL" id="CDJ60074.1"/>
    </source>
</evidence>
<dbReference type="EMBL" id="HG721251">
    <property type="protein sequence ID" value="CDJ60074.1"/>
    <property type="molecule type" value="Genomic_DNA"/>
</dbReference>
<feature type="region of interest" description="Disordered" evidence="1">
    <location>
        <begin position="199"/>
        <end position="222"/>
    </location>
</feature>
<dbReference type="RefSeq" id="XP_013336719.1">
    <property type="nucleotide sequence ID" value="XM_013481265.1"/>
</dbReference>
<organism evidence="3 4">
    <name type="scientific">Eimeria maxima</name>
    <name type="common">Coccidian parasite</name>
    <dbReference type="NCBI Taxonomy" id="5804"/>
    <lineage>
        <taxon>Eukaryota</taxon>
        <taxon>Sar</taxon>
        <taxon>Alveolata</taxon>
        <taxon>Apicomplexa</taxon>
        <taxon>Conoidasida</taxon>
        <taxon>Coccidia</taxon>
        <taxon>Eucoccidiorida</taxon>
        <taxon>Eimeriorina</taxon>
        <taxon>Eimeriidae</taxon>
        <taxon>Eimeria</taxon>
    </lineage>
</organism>
<keyword evidence="2" id="KW-0472">Membrane</keyword>
<dbReference type="GeneID" id="25339971"/>
<keyword evidence="2" id="KW-0812">Transmembrane</keyword>
<keyword evidence="2" id="KW-1133">Transmembrane helix</keyword>
<dbReference type="AlphaFoldDB" id="U6MCA9"/>
<accession>U6MCA9</accession>
<sequence>MKPAGVIEQRRSSHEGEALESFNTSFGIEAADTFPNLSHSSTPARAHFTPAILATARTNFKARSGKRSLFPPLPAAIPLLGILLIWSVCAAARFKEQPATAAQRRLSDRDLGMDDEEQSVLEECLALEADLGIIRPQAASPSDGDRSRRIAELVSLLSGAAAEYELKQGVQQAPVEDATFNEVPDSAQASIGAGILSRGCRSGEGSGGAKQDLEPLEGYASG</sequence>
<evidence type="ECO:0000256" key="2">
    <source>
        <dbReference type="SAM" id="Phobius"/>
    </source>
</evidence>
<evidence type="ECO:0000256" key="1">
    <source>
        <dbReference type="SAM" id="MobiDB-lite"/>
    </source>
</evidence>
<dbReference type="Proteomes" id="UP000030763">
    <property type="component" value="Unassembled WGS sequence"/>
</dbReference>
<gene>
    <name evidence="3" type="ORF">EMWEY_00059850</name>
</gene>
<reference evidence="3" key="2">
    <citation type="submission" date="2013-10" db="EMBL/GenBank/DDBJ databases">
        <authorList>
            <person name="Aslett M."/>
        </authorList>
    </citation>
    <scope>NUCLEOTIDE SEQUENCE [LARGE SCALE GENOMIC DNA]</scope>
    <source>
        <strain evidence="3">Weybridge</strain>
    </source>
</reference>
<feature type="non-terminal residue" evidence="3">
    <location>
        <position position="222"/>
    </location>
</feature>
<protein>
    <recommendedName>
        <fullName evidence="5">Transmembrane protein</fullName>
    </recommendedName>
</protein>
<dbReference type="OrthoDB" id="10599375at2759"/>
<evidence type="ECO:0000313" key="4">
    <source>
        <dbReference type="Proteomes" id="UP000030763"/>
    </source>
</evidence>
<reference evidence="3" key="1">
    <citation type="submission" date="2013-10" db="EMBL/GenBank/DDBJ databases">
        <title>Genomic analysis of the causative agents of coccidiosis in chickens.</title>
        <authorList>
            <person name="Reid A.J."/>
            <person name="Blake D."/>
            <person name="Billington K."/>
            <person name="Browne H."/>
            <person name="Dunn M."/>
            <person name="Hung S."/>
            <person name="Kawahara F."/>
            <person name="Miranda-Saavedra D."/>
            <person name="Mourier T."/>
            <person name="Nagra H."/>
            <person name="Otto T.D."/>
            <person name="Rawlings N."/>
            <person name="Sanchez A."/>
            <person name="Sanders M."/>
            <person name="Subramaniam C."/>
            <person name="Tay Y."/>
            <person name="Dear P."/>
            <person name="Doerig C."/>
            <person name="Gruber A."/>
            <person name="Parkinson J."/>
            <person name="Shirley M."/>
            <person name="Wan K.L."/>
            <person name="Berriman M."/>
            <person name="Tomley F."/>
            <person name="Pain A."/>
        </authorList>
    </citation>
    <scope>NUCLEOTIDE SEQUENCE [LARGE SCALE GENOMIC DNA]</scope>
    <source>
        <strain evidence="3">Weybridge</strain>
    </source>
</reference>
<dbReference type="VEuPathDB" id="ToxoDB:EMWEY_00059850"/>
<keyword evidence="4" id="KW-1185">Reference proteome</keyword>
<proteinExistence type="predicted"/>
<evidence type="ECO:0008006" key="5">
    <source>
        <dbReference type="Google" id="ProtNLM"/>
    </source>
</evidence>